<dbReference type="InterPro" id="IPR013096">
    <property type="entry name" value="Cupin_2"/>
</dbReference>
<gene>
    <name evidence="3" type="ORF">Epro_1266</name>
</gene>
<dbReference type="GO" id="GO:0003700">
    <property type="term" value="F:DNA-binding transcription factor activity"/>
    <property type="evidence" value="ECO:0007669"/>
    <property type="project" value="TreeGrafter"/>
</dbReference>
<dbReference type="CDD" id="cd02209">
    <property type="entry name" value="cupin_XRE_C"/>
    <property type="match status" value="1"/>
</dbReference>
<evidence type="ECO:0000313" key="4">
    <source>
        <dbReference type="Proteomes" id="UP000035337"/>
    </source>
</evidence>
<feature type="domain" description="HTH cro/C1-type" evidence="2">
    <location>
        <begin position="12"/>
        <end position="66"/>
    </location>
</feature>
<protein>
    <submittedName>
        <fullName evidence="3">Transcriptional regulator, XRE family</fullName>
    </submittedName>
</protein>
<dbReference type="PANTHER" id="PTHR46797:SF19">
    <property type="entry name" value="BLL2473 PROTEIN"/>
    <property type="match status" value="1"/>
</dbReference>
<dbReference type="CDD" id="cd00093">
    <property type="entry name" value="HTH_XRE"/>
    <property type="match status" value="1"/>
</dbReference>
<dbReference type="GO" id="GO:0003677">
    <property type="term" value="F:DNA binding"/>
    <property type="evidence" value="ECO:0007669"/>
    <property type="project" value="UniProtKB-KW"/>
</dbReference>
<dbReference type="OrthoDB" id="9814553at2"/>
<dbReference type="Pfam" id="PF07883">
    <property type="entry name" value="Cupin_2"/>
    <property type="match status" value="1"/>
</dbReference>
<keyword evidence="1" id="KW-0238">DNA-binding</keyword>
<dbReference type="SMART" id="SM00530">
    <property type="entry name" value="HTH_XRE"/>
    <property type="match status" value="1"/>
</dbReference>
<dbReference type="SUPFAM" id="SSF47413">
    <property type="entry name" value="lambda repressor-like DNA-binding domains"/>
    <property type="match status" value="1"/>
</dbReference>
<dbReference type="InterPro" id="IPR050807">
    <property type="entry name" value="TransReg_Diox_bact_type"/>
</dbReference>
<dbReference type="Pfam" id="PF01381">
    <property type="entry name" value="HTH_3"/>
    <property type="match status" value="1"/>
</dbReference>
<dbReference type="Proteomes" id="UP000035337">
    <property type="component" value="Chromosome"/>
</dbReference>
<dbReference type="PANTHER" id="PTHR46797">
    <property type="entry name" value="HTH-TYPE TRANSCRIPTIONAL REGULATOR"/>
    <property type="match status" value="1"/>
</dbReference>
<dbReference type="SUPFAM" id="SSF51182">
    <property type="entry name" value="RmlC-like cupins"/>
    <property type="match status" value="1"/>
</dbReference>
<dbReference type="InterPro" id="IPR011051">
    <property type="entry name" value="RmlC_Cupin_sf"/>
</dbReference>
<dbReference type="Gene3D" id="1.10.260.40">
    <property type="entry name" value="lambda repressor-like DNA-binding domains"/>
    <property type="match status" value="1"/>
</dbReference>
<proteinExistence type="predicted"/>
<keyword evidence="4" id="KW-1185">Reference proteome</keyword>
<dbReference type="KEGG" id="epo:Epro_1266"/>
<dbReference type="Gene3D" id="2.60.120.10">
    <property type="entry name" value="Jelly Rolls"/>
    <property type="match status" value="1"/>
</dbReference>
<accession>A0A0G3WL82</accession>
<dbReference type="InterPro" id="IPR010982">
    <property type="entry name" value="Lambda_DNA-bd_dom_sf"/>
</dbReference>
<name>A0A0G3WL82_9BACT</name>
<evidence type="ECO:0000256" key="1">
    <source>
        <dbReference type="ARBA" id="ARBA00023125"/>
    </source>
</evidence>
<sequence length="183" mass="20596">MSQELKQIGVRIKTMREISGLSPADFAKSIGLDEQTYFKYEEGKADIPVSVLSAISSKYNVEVTSLLTGGEPRLSRINVVRKGKGLSIERRKEYKYQDLAFNFQHKKAEVFLVTAEPKNIEPTHAYAHLGQEFNYIIEGTLKLIFDGKEYVLEEGDSVYFDATRKHTMAAVGDKPAKFIAVVL</sequence>
<reference evidence="3 4" key="1">
    <citation type="submission" date="2014-09" db="EMBL/GenBank/DDBJ databases">
        <title>Complete genome sequence of Endomicrobium proavitum.</title>
        <authorList>
            <person name="Zheng H."/>
        </authorList>
    </citation>
    <scope>NUCLEOTIDE SEQUENCE [LARGE SCALE GENOMIC DNA]</scope>
    <source>
        <strain evidence="3 4">Rsa215</strain>
    </source>
</reference>
<evidence type="ECO:0000259" key="2">
    <source>
        <dbReference type="PROSITE" id="PS50943"/>
    </source>
</evidence>
<dbReference type="InterPro" id="IPR014710">
    <property type="entry name" value="RmlC-like_jellyroll"/>
</dbReference>
<dbReference type="PATRIC" id="fig|1408281.3.peg.1310"/>
<dbReference type="AlphaFoldDB" id="A0A0G3WL82"/>
<dbReference type="STRING" id="1408281.Epro_1266"/>
<dbReference type="PROSITE" id="PS50943">
    <property type="entry name" value="HTH_CROC1"/>
    <property type="match status" value="1"/>
</dbReference>
<dbReference type="EMBL" id="CP009498">
    <property type="protein sequence ID" value="AKL98645.1"/>
    <property type="molecule type" value="Genomic_DNA"/>
</dbReference>
<dbReference type="GO" id="GO:0005829">
    <property type="term" value="C:cytosol"/>
    <property type="evidence" value="ECO:0007669"/>
    <property type="project" value="TreeGrafter"/>
</dbReference>
<organism evidence="3 4">
    <name type="scientific">Endomicrobium proavitum</name>
    <dbReference type="NCBI Taxonomy" id="1408281"/>
    <lineage>
        <taxon>Bacteria</taxon>
        <taxon>Pseudomonadati</taxon>
        <taxon>Elusimicrobiota</taxon>
        <taxon>Endomicrobiia</taxon>
        <taxon>Endomicrobiales</taxon>
        <taxon>Endomicrobiaceae</taxon>
        <taxon>Endomicrobium</taxon>
    </lineage>
</organism>
<evidence type="ECO:0000313" key="3">
    <source>
        <dbReference type="EMBL" id="AKL98645.1"/>
    </source>
</evidence>
<dbReference type="InterPro" id="IPR001387">
    <property type="entry name" value="Cro/C1-type_HTH"/>
</dbReference>
<dbReference type="RefSeq" id="WP_052571375.1">
    <property type="nucleotide sequence ID" value="NZ_CP009498.1"/>
</dbReference>